<protein>
    <recommendedName>
        <fullName evidence="3">F-box domain-containing protein</fullName>
    </recommendedName>
</protein>
<comment type="caution">
    <text evidence="1">The sequence shown here is derived from an EMBL/GenBank/DDBJ whole genome shotgun (WGS) entry which is preliminary data.</text>
</comment>
<keyword evidence="2" id="KW-1185">Reference proteome</keyword>
<name>A0A9P5TS21_GYMJU</name>
<evidence type="ECO:0000313" key="1">
    <source>
        <dbReference type="EMBL" id="KAF8907895.1"/>
    </source>
</evidence>
<accession>A0A9P5TS21</accession>
<dbReference type="AlphaFoldDB" id="A0A9P5TS21"/>
<evidence type="ECO:0000313" key="2">
    <source>
        <dbReference type="Proteomes" id="UP000724874"/>
    </source>
</evidence>
<evidence type="ECO:0008006" key="3">
    <source>
        <dbReference type="Google" id="ProtNLM"/>
    </source>
</evidence>
<dbReference type="Proteomes" id="UP000724874">
    <property type="component" value="Unassembled WGS sequence"/>
</dbReference>
<proteinExistence type="predicted"/>
<dbReference type="SUPFAM" id="SSF81383">
    <property type="entry name" value="F-box domain"/>
    <property type="match status" value="1"/>
</dbReference>
<dbReference type="InterPro" id="IPR036047">
    <property type="entry name" value="F-box-like_dom_sf"/>
</dbReference>
<sequence>MRSCQQTRTQDVVTSANYACHDLQQLLRVHRLESFMPSSRISYLSKFTSKFKKRVDKDTEILIPPVPRLLKSNYPPTDDGRQKIHAALPIAREQAAELHAHLDASSNHLFTNTNASYPSFVPSQATFCTLIFIACLPDVEHEPWYPQNEPFRPQKWHTIPSFRLSQVCRSWRDISIHTPKLWTILCKIVLDSDATKKGRKSYLNFIKELVRRSGDLDL</sequence>
<gene>
    <name evidence="1" type="ORF">CPB84DRAFT_243226</name>
</gene>
<reference evidence="1" key="1">
    <citation type="submission" date="2020-11" db="EMBL/GenBank/DDBJ databases">
        <authorList>
            <consortium name="DOE Joint Genome Institute"/>
            <person name="Ahrendt S."/>
            <person name="Riley R."/>
            <person name="Andreopoulos W."/>
            <person name="LaButti K."/>
            <person name="Pangilinan J."/>
            <person name="Ruiz-duenas F.J."/>
            <person name="Barrasa J.M."/>
            <person name="Sanchez-Garcia M."/>
            <person name="Camarero S."/>
            <person name="Miyauchi S."/>
            <person name="Serrano A."/>
            <person name="Linde D."/>
            <person name="Babiker R."/>
            <person name="Drula E."/>
            <person name="Ayuso-Fernandez I."/>
            <person name="Pacheco R."/>
            <person name="Padilla G."/>
            <person name="Ferreira P."/>
            <person name="Barriuso J."/>
            <person name="Kellner H."/>
            <person name="Castanera R."/>
            <person name="Alfaro M."/>
            <person name="Ramirez L."/>
            <person name="Pisabarro A.G."/>
            <person name="Kuo A."/>
            <person name="Tritt A."/>
            <person name="Lipzen A."/>
            <person name="He G."/>
            <person name="Yan M."/>
            <person name="Ng V."/>
            <person name="Cullen D."/>
            <person name="Martin F."/>
            <person name="Rosso M.-N."/>
            <person name="Henrissat B."/>
            <person name="Hibbett D."/>
            <person name="Martinez A.T."/>
            <person name="Grigoriev I.V."/>
        </authorList>
    </citation>
    <scope>NUCLEOTIDE SEQUENCE</scope>
    <source>
        <strain evidence="1">AH 44721</strain>
    </source>
</reference>
<dbReference type="OrthoDB" id="3365698at2759"/>
<dbReference type="EMBL" id="JADNYJ010000013">
    <property type="protein sequence ID" value="KAF8907895.1"/>
    <property type="molecule type" value="Genomic_DNA"/>
</dbReference>
<organism evidence="1 2">
    <name type="scientific">Gymnopilus junonius</name>
    <name type="common">Spectacular rustgill mushroom</name>
    <name type="synonym">Gymnopilus spectabilis subsp. junonius</name>
    <dbReference type="NCBI Taxonomy" id="109634"/>
    <lineage>
        <taxon>Eukaryota</taxon>
        <taxon>Fungi</taxon>
        <taxon>Dikarya</taxon>
        <taxon>Basidiomycota</taxon>
        <taxon>Agaricomycotina</taxon>
        <taxon>Agaricomycetes</taxon>
        <taxon>Agaricomycetidae</taxon>
        <taxon>Agaricales</taxon>
        <taxon>Agaricineae</taxon>
        <taxon>Hymenogastraceae</taxon>
        <taxon>Gymnopilus</taxon>
    </lineage>
</organism>